<feature type="region of interest" description="Disordered" evidence="1">
    <location>
        <begin position="63"/>
        <end position="89"/>
    </location>
</feature>
<dbReference type="Proteomes" id="UP001362999">
    <property type="component" value="Unassembled WGS sequence"/>
</dbReference>
<gene>
    <name evidence="2" type="ORF">R3P38DRAFT_2792479</name>
</gene>
<evidence type="ECO:0000313" key="3">
    <source>
        <dbReference type="Proteomes" id="UP001362999"/>
    </source>
</evidence>
<feature type="region of interest" description="Disordered" evidence="1">
    <location>
        <begin position="316"/>
        <end position="349"/>
    </location>
</feature>
<sequence>MSDFLIFTLAIALLLSNLHRIRWAIQLVWNYLSRPRAPRLVPYFDDDGNLIAMVRIRPDIAQDHPRLRPRANSTPRATNPDANSQSENHAVTDVIAKSNAILPSRDPTSTSEIDFDWDFWPNGDFRFRVTAQQLHDTHQLATNWVLETIRSHGSPRASTWQKGYEIRRRCLGTIECHGKNCNMQLEPKSRSVERVRQLKERCGLCGETLRLRQCDAQSSLFRFRDGLVFVHHGDHEHSRFSYCSETQPDGSLACVEYRPCYQVRYSPSPPSIAPEDPAATGPLENTDASLPAQDEIVLENQVKAIEQVHALLTEFDDVDSEALKEEADDPEANLPDEEQDENARGEATL</sequence>
<dbReference type="AlphaFoldDB" id="A0AAW0AEE3"/>
<organism evidence="2 3">
    <name type="scientific">Favolaschia claudopus</name>
    <dbReference type="NCBI Taxonomy" id="2862362"/>
    <lineage>
        <taxon>Eukaryota</taxon>
        <taxon>Fungi</taxon>
        <taxon>Dikarya</taxon>
        <taxon>Basidiomycota</taxon>
        <taxon>Agaricomycotina</taxon>
        <taxon>Agaricomycetes</taxon>
        <taxon>Agaricomycetidae</taxon>
        <taxon>Agaricales</taxon>
        <taxon>Marasmiineae</taxon>
        <taxon>Mycenaceae</taxon>
        <taxon>Favolaschia</taxon>
    </lineage>
</organism>
<protein>
    <submittedName>
        <fullName evidence="2">Uncharacterized protein</fullName>
    </submittedName>
</protein>
<evidence type="ECO:0000256" key="1">
    <source>
        <dbReference type="SAM" id="MobiDB-lite"/>
    </source>
</evidence>
<keyword evidence="3" id="KW-1185">Reference proteome</keyword>
<proteinExistence type="predicted"/>
<dbReference type="EMBL" id="JAWWNJ010000070">
    <property type="protein sequence ID" value="KAK7007665.1"/>
    <property type="molecule type" value="Genomic_DNA"/>
</dbReference>
<feature type="region of interest" description="Disordered" evidence="1">
    <location>
        <begin position="268"/>
        <end position="287"/>
    </location>
</feature>
<feature type="compositionally biased region" description="Acidic residues" evidence="1">
    <location>
        <begin position="316"/>
        <end position="340"/>
    </location>
</feature>
<name>A0AAW0AEE3_9AGAR</name>
<reference evidence="2 3" key="1">
    <citation type="journal article" date="2024" name="J Genomics">
        <title>Draft genome sequencing and assembly of Favolaschia claudopus CIRM-BRFM 2984 isolated from oak limbs.</title>
        <authorList>
            <person name="Navarro D."/>
            <person name="Drula E."/>
            <person name="Chaduli D."/>
            <person name="Cazenave R."/>
            <person name="Ahrendt S."/>
            <person name="Wang J."/>
            <person name="Lipzen A."/>
            <person name="Daum C."/>
            <person name="Barry K."/>
            <person name="Grigoriev I.V."/>
            <person name="Favel A."/>
            <person name="Rosso M.N."/>
            <person name="Martin F."/>
        </authorList>
    </citation>
    <scope>NUCLEOTIDE SEQUENCE [LARGE SCALE GENOMIC DNA]</scope>
    <source>
        <strain evidence="2 3">CIRM-BRFM 2984</strain>
    </source>
</reference>
<evidence type="ECO:0000313" key="2">
    <source>
        <dbReference type="EMBL" id="KAK7007665.1"/>
    </source>
</evidence>
<feature type="compositionally biased region" description="Polar residues" evidence="1">
    <location>
        <begin position="71"/>
        <end position="89"/>
    </location>
</feature>
<comment type="caution">
    <text evidence="2">The sequence shown here is derived from an EMBL/GenBank/DDBJ whole genome shotgun (WGS) entry which is preliminary data.</text>
</comment>
<accession>A0AAW0AEE3</accession>